<dbReference type="EMBL" id="FRDF01000006">
    <property type="protein sequence ID" value="SHN55097.1"/>
    <property type="molecule type" value="Genomic_DNA"/>
</dbReference>
<organism evidence="1 2">
    <name type="scientific">Erythrobacter sanguineus</name>
    <dbReference type="NCBI Taxonomy" id="198312"/>
    <lineage>
        <taxon>Bacteria</taxon>
        <taxon>Pseudomonadati</taxon>
        <taxon>Pseudomonadota</taxon>
        <taxon>Alphaproteobacteria</taxon>
        <taxon>Sphingomonadales</taxon>
        <taxon>Erythrobacteraceae</taxon>
        <taxon>Erythrobacter/Porphyrobacter group</taxon>
        <taxon>Erythrobacter</taxon>
    </lineage>
</organism>
<dbReference type="Proteomes" id="UP000184391">
    <property type="component" value="Unassembled WGS sequence"/>
</dbReference>
<protein>
    <submittedName>
        <fullName evidence="1">Type-F conjugative transfer system protein (TrbI_Ftype)</fullName>
    </submittedName>
</protein>
<name>A0A1M7S938_9SPHN</name>
<proteinExistence type="predicted"/>
<evidence type="ECO:0000313" key="2">
    <source>
        <dbReference type="Proteomes" id="UP000184391"/>
    </source>
</evidence>
<keyword evidence="2" id="KW-1185">Reference proteome</keyword>
<sequence>MPDTAHKIRALALRILAILALIAGLLWAAWLTREALAEPPQRIVTVRLAETIGRFVEEAARADADPAAVQAASLAYLKAAESAVAEMGHDGRVVLVAEAVLAGAAEDATPELERRIAGKLAEGKRP</sequence>
<dbReference type="RefSeq" id="WP_072673815.1">
    <property type="nucleotide sequence ID" value="NZ_FRDF01000006.1"/>
</dbReference>
<dbReference type="InterPro" id="IPR014115">
    <property type="entry name" value="TrbI_Ftype"/>
</dbReference>
<dbReference type="AlphaFoldDB" id="A0A1M7S938"/>
<dbReference type="Pfam" id="PF09677">
    <property type="entry name" value="TrbI_Ftype"/>
    <property type="match status" value="1"/>
</dbReference>
<gene>
    <name evidence="1" type="ORF">SAMN02745193_01264</name>
</gene>
<reference evidence="2" key="1">
    <citation type="submission" date="2016-12" db="EMBL/GenBank/DDBJ databases">
        <authorList>
            <person name="Varghese N."/>
            <person name="Submissions S."/>
        </authorList>
    </citation>
    <scope>NUCLEOTIDE SEQUENCE [LARGE SCALE GENOMIC DNA]</scope>
    <source>
        <strain evidence="2">DSM 11032</strain>
    </source>
</reference>
<dbReference type="STRING" id="198312.SAMN02745193_01264"/>
<evidence type="ECO:0000313" key="1">
    <source>
        <dbReference type="EMBL" id="SHN55097.1"/>
    </source>
</evidence>
<accession>A0A1M7S938</accession>